<keyword evidence="17" id="KW-1185">Reference proteome</keyword>
<dbReference type="GO" id="GO:0006826">
    <property type="term" value="P:iron ion transport"/>
    <property type="evidence" value="ECO:0007669"/>
    <property type="project" value="UniProtKB-KW"/>
</dbReference>
<organism evidence="16 17">
    <name type="scientific">Mangrovimicrobium sediminis</name>
    <dbReference type="NCBI Taxonomy" id="2562682"/>
    <lineage>
        <taxon>Bacteria</taxon>
        <taxon>Pseudomonadati</taxon>
        <taxon>Pseudomonadota</taxon>
        <taxon>Gammaproteobacteria</taxon>
        <taxon>Cellvibrionales</taxon>
        <taxon>Halieaceae</taxon>
        <taxon>Mangrovimicrobium</taxon>
    </lineage>
</organism>
<feature type="chain" id="PRO_5021462337" evidence="13">
    <location>
        <begin position="33"/>
        <end position="791"/>
    </location>
</feature>
<evidence type="ECO:0000256" key="2">
    <source>
        <dbReference type="ARBA" id="ARBA00022448"/>
    </source>
</evidence>
<dbReference type="InterPro" id="IPR039426">
    <property type="entry name" value="TonB-dep_rcpt-like"/>
</dbReference>
<dbReference type="Proteomes" id="UP000298050">
    <property type="component" value="Unassembled WGS sequence"/>
</dbReference>
<dbReference type="RefSeq" id="WP_135446178.1">
    <property type="nucleotide sequence ID" value="NZ_SRLE01000014.1"/>
</dbReference>
<evidence type="ECO:0000256" key="4">
    <source>
        <dbReference type="ARBA" id="ARBA00022496"/>
    </source>
</evidence>
<dbReference type="AlphaFoldDB" id="A0A4Z0LW32"/>
<comment type="subcellular location">
    <subcellularLocation>
        <location evidence="1 11">Cell outer membrane</location>
        <topology evidence="1 11">Multi-pass membrane protein</topology>
    </subcellularLocation>
</comment>
<dbReference type="GO" id="GO:0009279">
    <property type="term" value="C:cell outer membrane"/>
    <property type="evidence" value="ECO:0007669"/>
    <property type="project" value="UniProtKB-SubCell"/>
</dbReference>
<dbReference type="InterPro" id="IPR000531">
    <property type="entry name" value="Beta-barrel_TonB"/>
</dbReference>
<dbReference type="Pfam" id="PF07715">
    <property type="entry name" value="Plug"/>
    <property type="match status" value="1"/>
</dbReference>
<feature type="domain" description="TonB-dependent receptor plug" evidence="15">
    <location>
        <begin position="50"/>
        <end position="159"/>
    </location>
</feature>
<keyword evidence="16" id="KW-0675">Receptor</keyword>
<evidence type="ECO:0000313" key="17">
    <source>
        <dbReference type="Proteomes" id="UP000298050"/>
    </source>
</evidence>
<evidence type="ECO:0000256" key="1">
    <source>
        <dbReference type="ARBA" id="ARBA00004571"/>
    </source>
</evidence>
<evidence type="ECO:0000256" key="8">
    <source>
        <dbReference type="ARBA" id="ARBA00023077"/>
    </source>
</evidence>
<keyword evidence="5 11" id="KW-0812">Transmembrane</keyword>
<dbReference type="InterPro" id="IPR036942">
    <property type="entry name" value="Beta-barrel_TonB_sf"/>
</dbReference>
<keyword evidence="7" id="KW-0406">Ion transport</keyword>
<comment type="caution">
    <text evidence="16">The sequence shown here is derived from an EMBL/GenBank/DDBJ whole genome shotgun (WGS) entry which is preliminary data.</text>
</comment>
<feature type="signal peptide" evidence="13">
    <location>
        <begin position="1"/>
        <end position="32"/>
    </location>
</feature>
<feature type="domain" description="TonB-dependent receptor-like beta-barrel" evidence="14">
    <location>
        <begin position="294"/>
        <end position="756"/>
    </location>
</feature>
<evidence type="ECO:0000256" key="7">
    <source>
        <dbReference type="ARBA" id="ARBA00023065"/>
    </source>
</evidence>
<keyword evidence="4" id="KW-0410">Iron transport</keyword>
<reference evidence="16 17" key="1">
    <citation type="submission" date="2019-04" db="EMBL/GenBank/DDBJ databases">
        <title>Taxonomy of novel Haliea sp. from mangrove soil of West Coast of India.</title>
        <authorList>
            <person name="Verma A."/>
            <person name="Kumar P."/>
            <person name="Krishnamurthi S."/>
        </authorList>
    </citation>
    <scope>NUCLEOTIDE SEQUENCE [LARGE SCALE GENOMIC DNA]</scope>
    <source>
        <strain evidence="16 17">SAOS-164</strain>
    </source>
</reference>
<dbReference type="SUPFAM" id="SSF56935">
    <property type="entry name" value="Porins"/>
    <property type="match status" value="1"/>
</dbReference>
<comment type="similarity">
    <text evidence="11 12">Belongs to the TonB-dependent receptor family.</text>
</comment>
<keyword evidence="3 11" id="KW-1134">Transmembrane beta strand</keyword>
<evidence type="ECO:0000313" key="16">
    <source>
        <dbReference type="EMBL" id="TGD71285.1"/>
    </source>
</evidence>
<keyword evidence="10 11" id="KW-0998">Cell outer membrane</keyword>
<evidence type="ECO:0000256" key="5">
    <source>
        <dbReference type="ARBA" id="ARBA00022692"/>
    </source>
</evidence>
<evidence type="ECO:0000256" key="6">
    <source>
        <dbReference type="ARBA" id="ARBA00023004"/>
    </source>
</evidence>
<protein>
    <submittedName>
        <fullName evidence="16">TonB-dependent receptor</fullName>
    </submittedName>
</protein>
<keyword evidence="13" id="KW-0732">Signal</keyword>
<evidence type="ECO:0000256" key="9">
    <source>
        <dbReference type="ARBA" id="ARBA00023136"/>
    </source>
</evidence>
<dbReference type="Gene3D" id="2.40.170.20">
    <property type="entry name" value="TonB-dependent receptor, beta-barrel domain"/>
    <property type="match status" value="1"/>
</dbReference>
<dbReference type="PANTHER" id="PTHR32552:SF81">
    <property type="entry name" value="TONB-DEPENDENT OUTER MEMBRANE RECEPTOR"/>
    <property type="match status" value="1"/>
</dbReference>
<evidence type="ECO:0000256" key="10">
    <source>
        <dbReference type="ARBA" id="ARBA00023237"/>
    </source>
</evidence>
<proteinExistence type="inferred from homology"/>
<dbReference type="PANTHER" id="PTHR32552">
    <property type="entry name" value="FERRICHROME IRON RECEPTOR-RELATED"/>
    <property type="match status" value="1"/>
</dbReference>
<evidence type="ECO:0000256" key="11">
    <source>
        <dbReference type="PROSITE-ProRule" id="PRU01360"/>
    </source>
</evidence>
<dbReference type="OrthoDB" id="9760333at2"/>
<dbReference type="InterPro" id="IPR012910">
    <property type="entry name" value="Plug_dom"/>
</dbReference>
<evidence type="ECO:0000256" key="13">
    <source>
        <dbReference type="SAM" id="SignalP"/>
    </source>
</evidence>
<evidence type="ECO:0000256" key="3">
    <source>
        <dbReference type="ARBA" id="ARBA00022452"/>
    </source>
</evidence>
<name>A0A4Z0LW32_9GAMM</name>
<sequence>MPTRKPCSQRFPTPVLFGSALLSGLLATTAHAQMRLEEVIVTAQKREQSLQDVPVAVTALTRDAIEVNNVVDVNDLSGLAPNMTVRPSAGGVNIPAFSMRGITSYGVVAGSDKQISIYLDGVYIGSPRGSIFQLPDIERLEVLRGPQGTLFGRNATGGAISIATRDPLGEFAFRQKLGIGNRDYLRSDTTIDLPSFGNLSAYFTYSKEEQDGDIDNLGAGVTWDRTGFNYGKQTSPDTLGDVDSESFFFSALWEPTDALSVSYKFDYATDEGTPTGNALVSDLYTGTLPPDGAAFLNLLAEANPDLLWNGKTTRPNAVNNAWSVNRDQEVQGHNLTVTWEISDNLLLKNTLAYREADVFQPADISGTSGWVIGDFVAMFVGLPGDTPFCYACSQSNGESEQFSNELQLTWDGDWGTVTGGVLYYDSDDESGSPRDSVNTFIFGFFPEYVVPNGNQGYSLNQAESYAAYAQAEIAITDDLDLLAGLRYTKDDKSGNFVQGTPEAPVFNKFEYDDDHVDYLIGVNYAISDAIMAYAKFSTAYVSGGSVAGFGFEPEEAESWEIGSKADFLDGRLRANLALFDVSYDNLQTAQSGANVEGAENISVLIVEGGKLEAQGAELELTALPFEGLTLSAGIGYQDVEFAEVTDEVAATVFAVGPNAFPNSSFEPTLVPEWNTTLSANYESEPLFANAYLSLGITGIWHDDIRLESNPGRAAATPFGSAEFSPATWNVNARAALKSIEFGDHWVGEIALWGRNLTDSDELNFVTNFGGFVSGTFEAERSYGIDLVLSYE</sequence>
<keyword evidence="2 11" id="KW-0813">Transport</keyword>
<keyword evidence="6" id="KW-0408">Iron</keyword>
<evidence type="ECO:0000256" key="12">
    <source>
        <dbReference type="RuleBase" id="RU003357"/>
    </source>
</evidence>
<gene>
    <name evidence="16" type="ORF">E4634_18605</name>
</gene>
<dbReference type="PROSITE" id="PS52016">
    <property type="entry name" value="TONB_DEPENDENT_REC_3"/>
    <property type="match status" value="1"/>
</dbReference>
<accession>A0A4Z0LW32</accession>
<dbReference type="EMBL" id="SRLE01000014">
    <property type="protein sequence ID" value="TGD71285.1"/>
    <property type="molecule type" value="Genomic_DNA"/>
</dbReference>
<dbReference type="Pfam" id="PF00593">
    <property type="entry name" value="TonB_dep_Rec_b-barrel"/>
    <property type="match status" value="1"/>
</dbReference>
<evidence type="ECO:0000259" key="14">
    <source>
        <dbReference type="Pfam" id="PF00593"/>
    </source>
</evidence>
<keyword evidence="9 11" id="KW-0472">Membrane</keyword>
<evidence type="ECO:0000259" key="15">
    <source>
        <dbReference type="Pfam" id="PF07715"/>
    </source>
</evidence>
<keyword evidence="8 12" id="KW-0798">TonB box</keyword>